<protein>
    <submittedName>
        <fullName evidence="1">Uncharacterized protein</fullName>
    </submittedName>
</protein>
<reference evidence="1" key="1">
    <citation type="submission" date="2022-02" db="EMBL/GenBank/DDBJ databases">
        <title>Plant Genome Project.</title>
        <authorList>
            <person name="Zhang R.-G."/>
        </authorList>
    </citation>
    <scope>NUCLEOTIDE SEQUENCE</scope>
    <source>
        <strain evidence="1">AT1</strain>
    </source>
</reference>
<dbReference type="EMBL" id="CM046399">
    <property type="protein sequence ID" value="KAI8529224.1"/>
    <property type="molecule type" value="Genomic_DNA"/>
</dbReference>
<organism evidence="1 2">
    <name type="scientific">Rhododendron molle</name>
    <name type="common">Chinese azalea</name>
    <name type="synonym">Azalea mollis</name>
    <dbReference type="NCBI Taxonomy" id="49168"/>
    <lineage>
        <taxon>Eukaryota</taxon>
        <taxon>Viridiplantae</taxon>
        <taxon>Streptophyta</taxon>
        <taxon>Embryophyta</taxon>
        <taxon>Tracheophyta</taxon>
        <taxon>Spermatophyta</taxon>
        <taxon>Magnoliopsida</taxon>
        <taxon>eudicotyledons</taxon>
        <taxon>Gunneridae</taxon>
        <taxon>Pentapetalae</taxon>
        <taxon>asterids</taxon>
        <taxon>Ericales</taxon>
        <taxon>Ericaceae</taxon>
        <taxon>Ericoideae</taxon>
        <taxon>Rhodoreae</taxon>
        <taxon>Rhododendron</taxon>
    </lineage>
</organism>
<evidence type="ECO:0000313" key="2">
    <source>
        <dbReference type="Proteomes" id="UP001062846"/>
    </source>
</evidence>
<gene>
    <name evidence="1" type="ORF">RHMOL_Rhmol12G0208100</name>
</gene>
<keyword evidence="2" id="KW-1185">Reference proteome</keyword>
<dbReference type="Proteomes" id="UP001062846">
    <property type="component" value="Chromosome 12"/>
</dbReference>
<accession>A0ACC0LLN8</accession>
<evidence type="ECO:0000313" key="1">
    <source>
        <dbReference type="EMBL" id="KAI8529224.1"/>
    </source>
</evidence>
<sequence>MEHSKDEVAKAEGILEEKSVEGDTLELPPPPEPNTTFWTECDHCKVQYEYATIFMNQNLRCMFCKLPFHAVLIADSPTSQQNLSTPSPSSLQKQNVSVSIANNMFAARRGRKRRTSGVQILEKSCEESVSQGAAEGKGVGLASNVKSSSGKGKRPLKRSRLEANVTSREAHSQLETGSGGVAHGNQGGSSSTERVVRVSHTVWRNSGRELSRLENTNLLANRSRMEIRAKFEMEKQKDGNANAAGGN</sequence>
<proteinExistence type="predicted"/>
<comment type="caution">
    <text evidence="1">The sequence shown here is derived from an EMBL/GenBank/DDBJ whole genome shotgun (WGS) entry which is preliminary data.</text>
</comment>
<name>A0ACC0LLN8_RHOML</name>